<organism evidence="6 7">
    <name type="scientific">Capsulimonas corticalis</name>
    <dbReference type="NCBI Taxonomy" id="2219043"/>
    <lineage>
        <taxon>Bacteria</taxon>
        <taxon>Bacillati</taxon>
        <taxon>Armatimonadota</taxon>
        <taxon>Armatimonadia</taxon>
        <taxon>Capsulimonadales</taxon>
        <taxon>Capsulimonadaceae</taxon>
        <taxon>Capsulimonas</taxon>
    </lineage>
</organism>
<dbReference type="Gene3D" id="2.60.40.10">
    <property type="entry name" value="Immunoglobulins"/>
    <property type="match status" value="1"/>
</dbReference>
<dbReference type="CDD" id="cd14792">
    <property type="entry name" value="GH27"/>
    <property type="match status" value="1"/>
</dbReference>
<dbReference type="InterPro" id="IPR013780">
    <property type="entry name" value="Glyco_hydro_b"/>
</dbReference>
<dbReference type="GO" id="GO:0016020">
    <property type="term" value="C:membrane"/>
    <property type="evidence" value="ECO:0007669"/>
    <property type="project" value="InterPro"/>
</dbReference>
<dbReference type="GO" id="GO:0004557">
    <property type="term" value="F:alpha-galactosidase activity"/>
    <property type="evidence" value="ECO:0007669"/>
    <property type="project" value="UniProtKB-EC"/>
</dbReference>
<dbReference type="Gene3D" id="2.60.40.1180">
    <property type="entry name" value="Golgi alpha-mannosidase II"/>
    <property type="match status" value="1"/>
</dbReference>
<dbReference type="InterPro" id="IPR013222">
    <property type="entry name" value="Glyco_hyd_98_carb-bd"/>
</dbReference>
<dbReference type="Proteomes" id="UP000287394">
    <property type="component" value="Chromosome"/>
</dbReference>
<keyword evidence="3 5" id="KW-0378">Hydrolase</keyword>
<evidence type="ECO:0000256" key="3">
    <source>
        <dbReference type="ARBA" id="ARBA00022801"/>
    </source>
</evidence>
<accession>A0A402D5D8</accession>
<dbReference type="AlphaFoldDB" id="A0A402D5D8"/>
<dbReference type="SUPFAM" id="SSF51445">
    <property type="entry name" value="(Trans)glycosidases"/>
    <property type="match status" value="1"/>
</dbReference>
<dbReference type="InterPro" id="IPR015919">
    <property type="entry name" value="Cadherin-like_sf"/>
</dbReference>
<dbReference type="Pfam" id="PF16499">
    <property type="entry name" value="Melibiase_2"/>
    <property type="match status" value="1"/>
</dbReference>
<dbReference type="SUPFAM" id="SSF49785">
    <property type="entry name" value="Galactose-binding domain-like"/>
    <property type="match status" value="1"/>
</dbReference>
<dbReference type="InterPro" id="IPR038637">
    <property type="entry name" value="NPCBM_sf"/>
</dbReference>
<dbReference type="Pfam" id="PF17801">
    <property type="entry name" value="Melibiase_C"/>
    <property type="match status" value="1"/>
</dbReference>
<dbReference type="KEGG" id="ccot:CCAX7_19200"/>
<gene>
    <name evidence="6" type="ORF">CCAX7_19200</name>
</gene>
<evidence type="ECO:0000256" key="5">
    <source>
        <dbReference type="RuleBase" id="RU361168"/>
    </source>
</evidence>
<keyword evidence="4 5" id="KW-0326">Glycosidase</keyword>
<dbReference type="PANTHER" id="PTHR11452:SF42">
    <property type="entry name" value="ALPHA-GALACTOSIDASE"/>
    <property type="match status" value="1"/>
</dbReference>
<sequence>MKSRQIPHAAMATAAIVLFAAGARADTVLLSALDLSKATQGYGAPQIDKAVDGKPITLAGQAYAHGFGTHAPGLLAVDVNGATRFAATVGVDDEIPNDIGSVEFQVLGNKHQILWRSGVMRKGMPPAKADVDVTGLKQIVLRVTTGGDALYYDHADWADAQFTYQGAPPQTATLAAATPVVSMEGMPAGPKIRPPFVIGTHPGAPMVWTVAATGARPLSFSMKGLPQGLTLNAATGTVTGRVAKAGAYSVRVRAANSHGHDDQTVRIIAGQSLALTPPMGWNSYDCFGQSVTEAEVLSNAAYLVKEMQPFGWEYVVVDYRWYEPDAIHQPLNGHEGEALDMDAFGRLIPNAVRFPSSAGGAGFQALGDKIHAMGLKFGIHIMRGIPRNAVKANLPIEGSPFHAADAANTADNCPWLADMYGVRGDTPAGRAYYDSIFRLYASWGVDYIKMDDTSRPYHTAEIEAVDDAIRKCGRAIVYSLSPGETPIASAAHVRSHANLWRVSDDFWDRWDTLDHEFTLAERWRGSVGQGHWPDADMLPLGRLSVNNRSVDPDRQTRFSRAEQITLMSLWSLLPSPLMVGANLPDNDAWTLALLTNPEVLAIDQDAAGHAAARAAQHDDIDIWARPLADGSQAVGIFNRGDFDAGAVVTAADLHLSGRWTARDLWKRADLGPVGEGLTISIPAHGAALLRLSPAEKG</sequence>
<protein>
    <recommendedName>
        <fullName evidence="5">Alpha-galactosidase</fullName>
        <ecNumber evidence="5">3.2.1.22</ecNumber>
    </recommendedName>
    <alternativeName>
        <fullName evidence="5">Melibiase</fullName>
    </alternativeName>
</protein>
<dbReference type="Pfam" id="PF08305">
    <property type="entry name" value="NPCBM"/>
    <property type="match status" value="1"/>
</dbReference>
<keyword evidence="2" id="KW-0732">Signal</keyword>
<proteinExistence type="inferred from homology"/>
<dbReference type="GO" id="GO:0005509">
    <property type="term" value="F:calcium ion binding"/>
    <property type="evidence" value="ECO:0007669"/>
    <property type="project" value="InterPro"/>
</dbReference>
<dbReference type="InterPro" id="IPR041233">
    <property type="entry name" value="Melibiase_C"/>
</dbReference>
<dbReference type="GO" id="GO:0005975">
    <property type="term" value="P:carbohydrate metabolic process"/>
    <property type="evidence" value="ECO:0007669"/>
    <property type="project" value="InterPro"/>
</dbReference>
<dbReference type="RefSeq" id="WP_119324662.1">
    <property type="nucleotide sequence ID" value="NZ_AP025739.1"/>
</dbReference>
<dbReference type="InterPro" id="IPR013785">
    <property type="entry name" value="Aldolase_TIM"/>
</dbReference>
<dbReference type="InterPro" id="IPR008979">
    <property type="entry name" value="Galactose-bd-like_sf"/>
</dbReference>
<dbReference type="PANTHER" id="PTHR11452">
    <property type="entry name" value="ALPHA-GALACTOSIDASE/ALPHA-N-ACETYLGALACTOSAMINIDASE"/>
    <property type="match status" value="1"/>
</dbReference>
<keyword evidence="5" id="KW-1015">Disulfide bond</keyword>
<evidence type="ECO:0000256" key="2">
    <source>
        <dbReference type="ARBA" id="ARBA00022729"/>
    </source>
</evidence>
<comment type="similarity">
    <text evidence="1 5">Belongs to the glycosyl hydrolase 27 family.</text>
</comment>
<evidence type="ECO:0000313" key="6">
    <source>
        <dbReference type="EMBL" id="BDI29869.1"/>
    </source>
</evidence>
<dbReference type="Gene3D" id="2.60.120.1060">
    <property type="entry name" value="NPCBM/NEW2 domain"/>
    <property type="match status" value="1"/>
</dbReference>
<dbReference type="SMART" id="SM00776">
    <property type="entry name" value="NPCBM"/>
    <property type="match status" value="1"/>
</dbReference>
<dbReference type="InterPro" id="IPR017853">
    <property type="entry name" value="GH"/>
</dbReference>
<dbReference type="InterPro" id="IPR013783">
    <property type="entry name" value="Ig-like_fold"/>
</dbReference>
<evidence type="ECO:0000256" key="1">
    <source>
        <dbReference type="ARBA" id="ARBA00009743"/>
    </source>
</evidence>
<reference evidence="6 7" key="1">
    <citation type="journal article" date="2019" name="Int. J. Syst. Evol. Microbiol.">
        <title>Capsulimonas corticalis gen. nov., sp. nov., an aerobic capsulated bacterium, of a novel bacterial order, Capsulimonadales ord. nov., of the class Armatimonadia of the phylum Armatimonadetes.</title>
        <authorList>
            <person name="Li J."/>
            <person name="Kudo C."/>
            <person name="Tonouchi A."/>
        </authorList>
    </citation>
    <scope>NUCLEOTIDE SEQUENCE [LARGE SCALE GENOMIC DNA]</scope>
    <source>
        <strain evidence="6 7">AX-7</strain>
    </source>
</reference>
<dbReference type="OrthoDB" id="9807519at2"/>
<evidence type="ECO:0000256" key="4">
    <source>
        <dbReference type="ARBA" id="ARBA00023295"/>
    </source>
</evidence>
<dbReference type="InterPro" id="IPR002241">
    <property type="entry name" value="Glyco_hydro_27"/>
</dbReference>
<evidence type="ECO:0000313" key="7">
    <source>
        <dbReference type="Proteomes" id="UP000287394"/>
    </source>
</evidence>
<dbReference type="SUPFAM" id="SSF51011">
    <property type="entry name" value="Glycosyl hydrolase domain"/>
    <property type="match status" value="1"/>
</dbReference>
<dbReference type="PRINTS" id="PR00740">
    <property type="entry name" value="GLHYDRLASE27"/>
</dbReference>
<comment type="catalytic activity">
    <reaction evidence="5">
        <text>Hydrolysis of terminal, non-reducing alpha-D-galactose residues in alpha-D-galactosides, including galactose oligosaccharides, galactomannans and galactolipids.</text>
        <dbReference type="EC" id="3.2.1.22"/>
    </reaction>
</comment>
<keyword evidence="7" id="KW-1185">Reference proteome</keyword>
<dbReference type="EMBL" id="AP025739">
    <property type="protein sequence ID" value="BDI29869.1"/>
    <property type="molecule type" value="Genomic_DNA"/>
</dbReference>
<dbReference type="EC" id="3.2.1.22" evidence="5"/>
<dbReference type="Gene3D" id="3.20.20.70">
    <property type="entry name" value="Aldolase class I"/>
    <property type="match status" value="1"/>
</dbReference>
<dbReference type="SUPFAM" id="SSF49313">
    <property type="entry name" value="Cadherin-like"/>
    <property type="match status" value="1"/>
</dbReference>
<dbReference type="Pfam" id="PF05345">
    <property type="entry name" value="He_PIG"/>
    <property type="match status" value="1"/>
</dbReference>
<name>A0A402D5D8_9BACT</name>